<dbReference type="Pfam" id="PF13561">
    <property type="entry name" value="adh_short_C2"/>
    <property type="match status" value="1"/>
</dbReference>
<name>A0A1H7DB55_9RHOB</name>
<dbReference type="AlphaFoldDB" id="A0A1H7DB55"/>
<accession>A0A1H7DB55</accession>
<dbReference type="PRINTS" id="PR00080">
    <property type="entry name" value="SDRFAMILY"/>
</dbReference>
<dbReference type="PANTHER" id="PTHR24321">
    <property type="entry name" value="DEHYDROGENASES, SHORT CHAIN"/>
    <property type="match status" value="1"/>
</dbReference>
<dbReference type="EMBL" id="FNYD01000010">
    <property type="protein sequence ID" value="SEJ99021.1"/>
    <property type="molecule type" value="Genomic_DNA"/>
</dbReference>
<dbReference type="SMART" id="SM00822">
    <property type="entry name" value="PKS_KR"/>
    <property type="match status" value="1"/>
</dbReference>
<evidence type="ECO:0000313" key="6">
    <source>
        <dbReference type="Proteomes" id="UP000199379"/>
    </source>
</evidence>
<dbReference type="Proteomes" id="UP000199379">
    <property type="component" value="Unassembled WGS sequence"/>
</dbReference>
<dbReference type="InterPro" id="IPR002347">
    <property type="entry name" value="SDR_fam"/>
</dbReference>
<feature type="domain" description="Ketoreductase" evidence="4">
    <location>
        <begin position="7"/>
        <end position="177"/>
    </location>
</feature>
<proteinExistence type="inferred from homology"/>
<dbReference type="PRINTS" id="PR00081">
    <property type="entry name" value="GDHRDH"/>
</dbReference>
<evidence type="ECO:0000259" key="4">
    <source>
        <dbReference type="SMART" id="SM00822"/>
    </source>
</evidence>
<keyword evidence="6" id="KW-1185">Reference proteome</keyword>
<gene>
    <name evidence="5" type="ORF">SAMN05444007_110135</name>
</gene>
<dbReference type="Gene3D" id="3.40.50.720">
    <property type="entry name" value="NAD(P)-binding Rossmann-like Domain"/>
    <property type="match status" value="1"/>
</dbReference>
<dbReference type="GO" id="GO:0016491">
    <property type="term" value="F:oxidoreductase activity"/>
    <property type="evidence" value="ECO:0007669"/>
    <property type="project" value="UniProtKB-KW"/>
</dbReference>
<dbReference type="FunFam" id="3.40.50.720:FF:000084">
    <property type="entry name" value="Short-chain dehydrogenase reductase"/>
    <property type="match status" value="1"/>
</dbReference>
<dbReference type="STRING" id="1227549.SAMN05444007_110135"/>
<reference evidence="5 6" key="1">
    <citation type="submission" date="2016-10" db="EMBL/GenBank/DDBJ databases">
        <authorList>
            <person name="de Groot N.N."/>
        </authorList>
    </citation>
    <scope>NUCLEOTIDE SEQUENCE [LARGE SCALE GENOMIC DNA]</scope>
    <source>
        <strain evidence="5 6">DSM 29340</strain>
    </source>
</reference>
<evidence type="ECO:0000256" key="1">
    <source>
        <dbReference type="ARBA" id="ARBA00006484"/>
    </source>
</evidence>
<dbReference type="NCBIfam" id="NF005559">
    <property type="entry name" value="PRK07231.1"/>
    <property type="match status" value="1"/>
</dbReference>
<keyword evidence="3" id="KW-0520">NAD</keyword>
<comment type="similarity">
    <text evidence="1">Belongs to the short-chain dehydrogenases/reductases (SDR) family.</text>
</comment>
<dbReference type="CDD" id="cd05233">
    <property type="entry name" value="SDR_c"/>
    <property type="match status" value="1"/>
</dbReference>
<organism evidence="5 6">
    <name type="scientific">Cribrihabitans marinus</name>
    <dbReference type="NCBI Taxonomy" id="1227549"/>
    <lineage>
        <taxon>Bacteria</taxon>
        <taxon>Pseudomonadati</taxon>
        <taxon>Pseudomonadota</taxon>
        <taxon>Alphaproteobacteria</taxon>
        <taxon>Rhodobacterales</taxon>
        <taxon>Paracoccaceae</taxon>
        <taxon>Cribrihabitans</taxon>
    </lineage>
</organism>
<dbReference type="RefSeq" id="WP_092369716.1">
    <property type="nucleotide sequence ID" value="NZ_BMGV01000010.1"/>
</dbReference>
<sequence length="256" mass="26935">MKRLKDKAALITGGAAGIGLETARLFLSEGARVALVDLDEDDLSDAARDLGSPEDLLTIAADVSSVEDCKRYVAQTVEAFGRIDVFFNNAGIEGKVAPLVDQKIEDFDRVMAVNVRGTFLGLQHVLPVMMGQKSGSVINMSSIAGLKGSPNVAPYITSKHAVVGLTRAAAIEAAGHNVRINSVHPSPVNTRMMRSLEDGFNPGHGDEVKQKLAGTIPLGRYGESIDIANLVLFLASDESAFITGAQYPVDGGMAAG</sequence>
<dbReference type="PANTHER" id="PTHR24321:SF8">
    <property type="entry name" value="ESTRADIOL 17-BETA-DEHYDROGENASE 8-RELATED"/>
    <property type="match status" value="1"/>
</dbReference>
<evidence type="ECO:0000256" key="3">
    <source>
        <dbReference type="ARBA" id="ARBA00023027"/>
    </source>
</evidence>
<dbReference type="SUPFAM" id="SSF51735">
    <property type="entry name" value="NAD(P)-binding Rossmann-fold domains"/>
    <property type="match status" value="1"/>
</dbReference>
<evidence type="ECO:0000313" key="5">
    <source>
        <dbReference type="EMBL" id="SEJ99021.1"/>
    </source>
</evidence>
<dbReference type="InterPro" id="IPR036291">
    <property type="entry name" value="NAD(P)-bd_dom_sf"/>
</dbReference>
<keyword evidence="2" id="KW-0560">Oxidoreductase</keyword>
<evidence type="ECO:0000256" key="2">
    <source>
        <dbReference type="ARBA" id="ARBA00023002"/>
    </source>
</evidence>
<protein>
    <submittedName>
        <fullName evidence="5">NAD(P)-dependent dehydrogenase, short-chain alcohol dehydrogenase family</fullName>
    </submittedName>
</protein>
<dbReference type="OrthoDB" id="9779623at2"/>
<dbReference type="InterPro" id="IPR057326">
    <property type="entry name" value="KR_dom"/>
</dbReference>